<reference evidence="1" key="1">
    <citation type="journal article" date="2021" name="PeerJ">
        <title>Extensive microbial diversity within the chicken gut microbiome revealed by metagenomics and culture.</title>
        <authorList>
            <person name="Gilroy R."/>
            <person name="Ravi A."/>
            <person name="Getino M."/>
            <person name="Pursley I."/>
            <person name="Horton D.L."/>
            <person name="Alikhan N.F."/>
            <person name="Baker D."/>
            <person name="Gharbi K."/>
            <person name="Hall N."/>
            <person name="Watson M."/>
            <person name="Adriaenssens E.M."/>
            <person name="Foster-Nyarko E."/>
            <person name="Jarju S."/>
            <person name="Secka A."/>
            <person name="Antonio M."/>
            <person name="Oren A."/>
            <person name="Chaudhuri R.R."/>
            <person name="La Ragione R."/>
            <person name="Hildebrand F."/>
            <person name="Pallen M.J."/>
        </authorList>
    </citation>
    <scope>NUCLEOTIDE SEQUENCE</scope>
    <source>
        <strain evidence="1">8470</strain>
    </source>
</reference>
<comment type="caution">
    <text evidence="1">The sequence shown here is derived from an EMBL/GenBank/DDBJ whole genome shotgun (WGS) entry which is preliminary data.</text>
</comment>
<evidence type="ECO:0000313" key="2">
    <source>
        <dbReference type="Proteomes" id="UP000784286"/>
    </source>
</evidence>
<sequence length="84" mass="9468">MKATISLEGLLTLIHTFSLSASNKRWLGEKLIEEAHAEEAKPAHISAGKFYGVWKGEDYPELSADELAKEIKASRKFREDVMTF</sequence>
<gene>
    <name evidence="1" type="ORF">H9928_02465</name>
</gene>
<proteinExistence type="predicted"/>
<accession>A0A948X0J1</accession>
<evidence type="ECO:0000313" key="1">
    <source>
        <dbReference type="EMBL" id="MBU3855417.1"/>
    </source>
</evidence>
<reference evidence="1" key="2">
    <citation type="submission" date="2021-04" db="EMBL/GenBank/DDBJ databases">
        <authorList>
            <person name="Gilroy R."/>
        </authorList>
    </citation>
    <scope>NUCLEOTIDE SEQUENCE</scope>
    <source>
        <strain evidence="1">8470</strain>
    </source>
</reference>
<name>A0A948X0J1_9BACT</name>
<dbReference type="Proteomes" id="UP000784286">
    <property type="component" value="Unassembled WGS sequence"/>
</dbReference>
<dbReference type="AlphaFoldDB" id="A0A948X0J1"/>
<organism evidence="1 2">
    <name type="scientific">Candidatus Phocaeicola excrementipullorum</name>
    <dbReference type="NCBI Taxonomy" id="2838731"/>
    <lineage>
        <taxon>Bacteria</taxon>
        <taxon>Pseudomonadati</taxon>
        <taxon>Bacteroidota</taxon>
        <taxon>Bacteroidia</taxon>
        <taxon>Bacteroidales</taxon>
        <taxon>Bacteroidaceae</taxon>
        <taxon>Phocaeicola</taxon>
    </lineage>
</organism>
<protein>
    <submittedName>
        <fullName evidence="1">Uncharacterized protein</fullName>
    </submittedName>
</protein>
<dbReference type="EMBL" id="JAHLFJ010000026">
    <property type="protein sequence ID" value="MBU3855417.1"/>
    <property type="molecule type" value="Genomic_DNA"/>
</dbReference>